<dbReference type="EMBL" id="ML977562">
    <property type="protein sequence ID" value="KAF2005771.1"/>
    <property type="molecule type" value="Genomic_DNA"/>
</dbReference>
<feature type="compositionally biased region" description="Low complexity" evidence="1">
    <location>
        <begin position="15"/>
        <end position="24"/>
    </location>
</feature>
<dbReference type="PANTHER" id="PTHR39474">
    <property type="entry name" value="UNNAMED PRODUCT"/>
    <property type="match status" value="1"/>
</dbReference>
<dbReference type="OrthoDB" id="4590138at2759"/>
<keyword evidence="3" id="KW-1185">Reference proteome</keyword>
<evidence type="ECO:0000313" key="3">
    <source>
        <dbReference type="Proteomes" id="UP000799779"/>
    </source>
</evidence>
<dbReference type="Proteomes" id="UP000799779">
    <property type="component" value="Unassembled WGS sequence"/>
</dbReference>
<dbReference type="PANTHER" id="PTHR39474:SF1">
    <property type="entry name" value="FUNGAL SPECIFIC TRANSCRIPTION FACTOR"/>
    <property type="match status" value="1"/>
</dbReference>
<gene>
    <name evidence="2" type="ORF">P154DRAFT_518486</name>
</gene>
<evidence type="ECO:0000313" key="2">
    <source>
        <dbReference type="EMBL" id="KAF2005771.1"/>
    </source>
</evidence>
<proteinExistence type="predicted"/>
<feature type="region of interest" description="Disordered" evidence="1">
    <location>
        <begin position="1"/>
        <end position="56"/>
    </location>
</feature>
<sequence length="117" mass="12561">MSTSTAEPAPQPFITTTSPSPSSTKHYAETQGQPLPLPSPAEGSTSTKLNVGGEGVKLDHLGPMVVNRDGTLSRIGNWEGMTEIERANTVRVLGKRNMLRLGKLRAEEEEGSEETKT</sequence>
<dbReference type="AlphaFoldDB" id="A0A6A5X001"/>
<reference evidence="2" key="1">
    <citation type="journal article" date="2020" name="Stud. Mycol.">
        <title>101 Dothideomycetes genomes: a test case for predicting lifestyles and emergence of pathogens.</title>
        <authorList>
            <person name="Haridas S."/>
            <person name="Albert R."/>
            <person name="Binder M."/>
            <person name="Bloem J."/>
            <person name="Labutti K."/>
            <person name="Salamov A."/>
            <person name="Andreopoulos B."/>
            <person name="Baker S."/>
            <person name="Barry K."/>
            <person name="Bills G."/>
            <person name="Bluhm B."/>
            <person name="Cannon C."/>
            <person name="Castanera R."/>
            <person name="Culley D."/>
            <person name="Daum C."/>
            <person name="Ezra D."/>
            <person name="Gonzalez J."/>
            <person name="Henrissat B."/>
            <person name="Kuo A."/>
            <person name="Liang C."/>
            <person name="Lipzen A."/>
            <person name="Lutzoni F."/>
            <person name="Magnuson J."/>
            <person name="Mondo S."/>
            <person name="Nolan M."/>
            <person name="Ohm R."/>
            <person name="Pangilinan J."/>
            <person name="Park H.-J."/>
            <person name="Ramirez L."/>
            <person name="Alfaro M."/>
            <person name="Sun H."/>
            <person name="Tritt A."/>
            <person name="Yoshinaga Y."/>
            <person name="Zwiers L.-H."/>
            <person name="Turgeon B."/>
            <person name="Goodwin S."/>
            <person name="Spatafora J."/>
            <person name="Crous P."/>
            <person name="Grigoriev I."/>
        </authorList>
    </citation>
    <scope>NUCLEOTIDE SEQUENCE</scope>
    <source>
        <strain evidence="2">CBS 123094</strain>
    </source>
</reference>
<organism evidence="2 3">
    <name type="scientific">Amniculicola lignicola CBS 123094</name>
    <dbReference type="NCBI Taxonomy" id="1392246"/>
    <lineage>
        <taxon>Eukaryota</taxon>
        <taxon>Fungi</taxon>
        <taxon>Dikarya</taxon>
        <taxon>Ascomycota</taxon>
        <taxon>Pezizomycotina</taxon>
        <taxon>Dothideomycetes</taxon>
        <taxon>Pleosporomycetidae</taxon>
        <taxon>Pleosporales</taxon>
        <taxon>Amniculicolaceae</taxon>
        <taxon>Amniculicola</taxon>
    </lineage>
</organism>
<name>A0A6A5X001_9PLEO</name>
<accession>A0A6A5X001</accession>
<protein>
    <submittedName>
        <fullName evidence="2">Uncharacterized protein</fullName>
    </submittedName>
</protein>
<evidence type="ECO:0000256" key="1">
    <source>
        <dbReference type="SAM" id="MobiDB-lite"/>
    </source>
</evidence>